<dbReference type="Proteomes" id="UP000075714">
    <property type="component" value="Unassembled WGS sequence"/>
</dbReference>
<keyword evidence="3" id="KW-1185">Reference proteome</keyword>
<evidence type="ECO:0000256" key="1">
    <source>
        <dbReference type="SAM" id="MobiDB-lite"/>
    </source>
</evidence>
<feature type="region of interest" description="Disordered" evidence="1">
    <location>
        <begin position="432"/>
        <end position="459"/>
    </location>
</feature>
<dbReference type="OrthoDB" id="551335at2759"/>
<dbReference type="EMBL" id="LSYV01000005">
    <property type="protein sequence ID" value="KXZ54624.1"/>
    <property type="molecule type" value="Genomic_DNA"/>
</dbReference>
<dbReference type="STRING" id="33097.A0A150GXV9"/>
<evidence type="ECO:0000313" key="2">
    <source>
        <dbReference type="EMBL" id="KXZ54624.1"/>
    </source>
</evidence>
<protein>
    <submittedName>
        <fullName evidence="2">Uncharacterized protein</fullName>
    </submittedName>
</protein>
<accession>A0A150GXV9</accession>
<name>A0A150GXV9_GONPE</name>
<feature type="region of interest" description="Disordered" evidence="1">
    <location>
        <begin position="99"/>
        <end position="126"/>
    </location>
</feature>
<proteinExistence type="predicted"/>
<dbReference type="AlphaFoldDB" id="A0A150GXV9"/>
<gene>
    <name evidence="2" type="ORF">GPECTOR_4g689</name>
</gene>
<evidence type="ECO:0000313" key="3">
    <source>
        <dbReference type="Proteomes" id="UP000075714"/>
    </source>
</evidence>
<reference evidence="3" key="1">
    <citation type="journal article" date="2016" name="Nat. Commun.">
        <title>The Gonium pectorale genome demonstrates co-option of cell cycle regulation during the evolution of multicellularity.</title>
        <authorList>
            <person name="Hanschen E.R."/>
            <person name="Marriage T.N."/>
            <person name="Ferris P.J."/>
            <person name="Hamaji T."/>
            <person name="Toyoda A."/>
            <person name="Fujiyama A."/>
            <person name="Neme R."/>
            <person name="Noguchi H."/>
            <person name="Minakuchi Y."/>
            <person name="Suzuki M."/>
            <person name="Kawai-Toyooka H."/>
            <person name="Smith D.R."/>
            <person name="Sparks H."/>
            <person name="Anderson J."/>
            <person name="Bakaric R."/>
            <person name="Luria V."/>
            <person name="Karger A."/>
            <person name="Kirschner M.W."/>
            <person name="Durand P.M."/>
            <person name="Michod R.E."/>
            <person name="Nozaki H."/>
            <person name="Olson B.J."/>
        </authorList>
    </citation>
    <scope>NUCLEOTIDE SEQUENCE [LARGE SCALE GENOMIC DNA]</scope>
    <source>
        <strain evidence="3">NIES-2863</strain>
    </source>
</reference>
<sequence length="634" mass="63530">MALSYAYFVRPILTEPPSAHTVWYLSTSFFAVLDFFQFFTVPPFDRAAADIAYGGIRTSASNDEPVRTGADSFGTDAVSAEIYQRALMPAASGAGGASATAVGGHGGGAAAPVDKHGPASGDASGAPGAGVGGIMWQVPVGGGAVGVSGERGGVDRGCLSVEAVMEALQLQLPDDILAGGNGGGGGAAEAADAVGGTAAATAAVTQVASDSSPAAAGIELRGNAAEITPGALGVAAGGVTVMTLRGLLVSGPEAPPQAVALERGVAQAEVQPPRRRAPQRGLSAVSVNRAAEAASIAAQTTSVAAPPSPLLPTTTTQAALAEAATVAADPSDLPAQCLTVAVNPRVLLVQPVPAPGGPPDRAGDDAGGGSAAADVVLPTLHVTVQRLAAPPDGRSVPIPSQLEVLVRTGGLYLPSRVRWLPVRPGTVRAAAGSGFGAGSSGGGLAEDEGEGNAAAAGDGRDLLDQDADRTRAAVAVVELLEAPPHPGVLMLDLRWRGQPYRAVPLLVAADSRVATELQAAADTWPRSPLELSELLFDFGVWELHNYSLAQGTPAAAPPAGLTAEAAPDGAQGPPLHGFRCPPPLLPALGQHLLHYSLACGWGCAVDRLRRDLVSLAEARRRGSGVGWRCPRSPP</sequence>
<comment type="caution">
    <text evidence="2">The sequence shown here is derived from an EMBL/GenBank/DDBJ whole genome shotgun (WGS) entry which is preliminary data.</text>
</comment>
<organism evidence="2 3">
    <name type="scientific">Gonium pectorale</name>
    <name type="common">Green alga</name>
    <dbReference type="NCBI Taxonomy" id="33097"/>
    <lineage>
        <taxon>Eukaryota</taxon>
        <taxon>Viridiplantae</taxon>
        <taxon>Chlorophyta</taxon>
        <taxon>core chlorophytes</taxon>
        <taxon>Chlorophyceae</taxon>
        <taxon>CS clade</taxon>
        <taxon>Chlamydomonadales</taxon>
        <taxon>Volvocaceae</taxon>
        <taxon>Gonium</taxon>
    </lineage>
</organism>
<feature type="compositionally biased region" description="Gly residues" evidence="1">
    <location>
        <begin position="433"/>
        <end position="444"/>
    </location>
</feature>